<evidence type="ECO:0000256" key="3">
    <source>
        <dbReference type="ARBA" id="ARBA00022833"/>
    </source>
</evidence>
<feature type="domain" description="RING-CH-type" evidence="6">
    <location>
        <begin position="38"/>
        <end position="104"/>
    </location>
</feature>
<keyword evidence="5" id="KW-1133">Transmembrane helix</keyword>
<dbReference type="PANTHER" id="PTHR46347">
    <property type="entry name" value="RING/FYVE/PHD ZINC FINGER SUPERFAMILY PROTEIN"/>
    <property type="match status" value="1"/>
</dbReference>
<evidence type="ECO:0000256" key="5">
    <source>
        <dbReference type="SAM" id="Phobius"/>
    </source>
</evidence>
<dbReference type="Pfam" id="PF12906">
    <property type="entry name" value="RINGv"/>
    <property type="match status" value="1"/>
</dbReference>
<dbReference type="Gene3D" id="3.30.40.10">
    <property type="entry name" value="Zinc/RING finger domain, C3HC4 (zinc finger)"/>
    <property type="match status" value="1"/>
</dbReference>
<dbReference type="CDD" id="cd16495">
    <property type="entry name" value="RING_CH-C4HC3_MARCH"/>
    <property type="match status" value="1"/>
</dbReference>
<sequence>MSDGWSRARSNEESADDRVDALQVEAMLFDVPPAYTHDTHDTCISCRICLDSECSEDDRLLSPCRCSGTMKYVHASCLDRWRGFAQRTQSVVGCDQCGAEYRFASTPLMRLLSSRIVLWAATALAFVAVVLLTGITGSALMRHYQPELFVGSHPYLVQSSQYRPTLDHVPLRLRALQEERHASYVASGLENFWDYMLGPIEDAYVDDDDEAYATLYSLGIFHPSVLVQLVQGLVQRSIEMLTLPASRRIVPPYVLRHSSTTNVRDDPSTTGGAPLTPPATPPRAPTAPPSAPVVPPRMPVGPPPVLAWRARLVWYASLGLALLGITSVPNLLFLASVLGPFRLGAPFTVVGYTEHAAQHIQMPAHARIVWEAINVPGMMLLAAVAWGVLRLVLLLHRGVRIAACLIVAHVPQRILDYDERASGASVVLPDVAAEGEDADVWGNAEHIGYAFLWAGRLLVAASRPALGIRRPLLAWMLGRVGM</sequence>
<accession>A0ABY8ETM1</accession>
<keyword evidence="3" id="KW-0862">Zinc</keyword>
<protein>
    <recommendedName>
        <fullName evidence="6">RING-CH-type domain-containing protein</fullName>
    </recommendedName>
</protein>
<dbReference type="InterPro" id="IPR011016">
    <property type="entry name" value="Znf_RING-CH"/>
</dbReference>
<dbReference type="PROSITE" id="PS51292">
    <property type="entry name" value="ZF_RING_CH"/>
    <property type="match status" value="1"/>
</dbReference>
<feature type="transmembrane region" description="Helical" evidence="5">
    <location>
        <begin position="372"/>
        <end position="393"/>
    </location>
</feature>
<evidence type="ECO:0000259" key="6">
    <source>
        <dbReference type="PROSITE" id="PS51292"/>
    </source>
</evidence>
<dbReference type="EMBL" id="CP046236">
    <property type="protein sequence ID" value="WFD48943.1"/>
    <property type="molecule type" value="Genomic_DNA"/>
</dbReference>
<name>A0ABY8ETM1_MALFU</name>
<keyword evidence="5" id="KW-0472">Membrane</keyword>
<dbReference type="Proteomes" id="UP000818624">
    <property type="component" value="Chromosome 3"/>
</dbReference>
<evidence type="ECO:0000256" key="2">
    <source>
        <dbReference type="ARBA" id="ARBA00022771"/>
    </source>
</evidence>
<evidence type="ECO:0000313" key="7">
    <source>
        <dbReference type="EMBL" id="WFD48943.1"/>
    </source>
</evidence>
<gene>
    <name evidence="7" type="ORF">GLX27_003616</name>
</gene>
<feature type="compositionally biased region" description="Pro residues" evidence="4">
    <location>
        <begin position="275"/>
        <end position="295"/>
    </location>
</feature>
<feature type="transmembrane region" description="Helical" evidence="5">
    <location>
        <begin position="116"/>
        <end position="135"/>
    </location>
</feature>
<dbReference type="SUPFAM" id="SSF57850">
    <property type="entry name" value="RING/U-box"/>
    <property type="match status" value="1"/>
</dbReference>
<feature type="transmembrane region" description="Helical" evidence="5">
    <location>
        <begin position="312"/>
        <end position="338"/>
    </location>
</feature>
<keyword evidence="2" id="KW-0863">Zinc-finger</keyword>
<evidence type="ECO:0000313" key="8">
    <source>
        <dbReference type="Proteomes" id="UP000818624"/>
    </source>
</evidence>
<dbReference type="SMART" id="SM00744">
    <property type="entry name" value="RINGv"/>
    <property type="match status" value="1"/>
</dbReference>
<evidence type="ECO:0000256" key="4">
    <source>
        <dbReference type="SAM" id="MobiDB-lite"/>
    </source>
</evidence>
<organism evidence="7 8">
    <name type="scientific">Malassezia furfur</name>
    <name type="common">Pityriasis versicolor infection agent</name>
    <name type="synonym">Pityrosporum furfur</name>
    <dbReference type="NCBI Taxonomy" id="55194"/>
    <lineage>
        <taxon>Eukaryota</taxon>
        <taxon>Fungi</taxon>
        <taxon>Dikarya</taxon>
        <taxon>Basidiomycota</taxon>
        <taxon>Ustilaginomycotina</taxon>
        <taxon>Malasseziomycetes</taxon>
        <taxon>Malasseziales</taxon>
        <taxon>Malasseziaceae</taxon>
        <taxon>Malassezia</taxon>
    </lineage>
</organism>
<evidence type="ECO:0000256" key="1">
    <source>
        <dbReference type="ARBA" id="ARBA00022723"/>
    </source>
</evidence>
<keyword evidence="8" id="KW-1185">Reference proteome</keyword>
<feature type="region of interest" description="Disordered" evidence="4">
    <location>
        <begin position="259"/>
        <end position="295"/>
    </location>
</feature>
<keyword evidence="5" id="KW-0812">Transmembrane</keyword>
<keyword evidence="1" id="KW-0479">Metal-binding</keyword>
<dbReference type="PANTHER" id="PTHR46347:SF1">
    <property type="entry name" value="RING_FYVE_PHD ZINC FINGER SUPERFAMILY PROTEIN"/>
    <property type="match status" value="1"/>
</dbReference>
<reference evidence="7 8" key="1">
    <citation type="journal article" date="2020" name="Elife">
        <title>Loss of centromere function drives karyotype evolution in closely related Malassezia species.</title>
        <authorList>
            <person name="Sankaranarayanan S.R."/>
            <person name="Ianiri G."/>
            <person name="Coelho M.A."/>
            <person name="Reza M.H."/>
            <person name="Thimmappa B.C."/>
            <person name="Ganguly P."/>
            <person name="Vadnala R.N."/>
            <person name="Sun S."/>
            <person name="Siddharthan R."/>
            <person name="Tellgren-Roth C."/>
            <person name="Dawson T.L."/>
            <person name="Heitman J."/>
            <person name="Sanyal K."/>
        </authorList>
    </citation>
    <scope>NUCLEOTIDE SEQUENCE [LARGE SCALE GENOMIC DNA]</scope>
    <source>
        <strain evidence="7">CBS14141</strain>
    </source>
</reference>
<dbReference type="InterPro" id="IPR013083">
    <property type="entry name" value="Znf_RING/FYVE/PHD"/>
</dbReference>
<proteinExistence type="predicted"/>